<sequence>MSMATQPQQPATIYPTVTMPPPSSSSHHSNGSFGTVFIVLAVIVVLSGISCCLGRVCNRRFHKQRPPKQSHGSRSRGRERDLEFEPNNKQNHMNPNFRPRERETDLEFGFDKNIAASKPVVNGQPRGFKMSDNGDIKFDPKFVSFAEAKASA</sequence>
<evidence type="ECO:0000313" key="4">
    <source>
        <dbReference type="Proteomes" id="UP000827721"/>
    </source>
</evidence>
<gene>
    <name evidence="3" type="ORF">JRO89_XS05G0081900</name>
</gene>
<keyword evidence="4" id="KW-1185">Reference proteome</keyword>
<feature type="region of interest" description="Disordered" evidence="1">
    <location>
        <begin position="1"/>
        <end position="29"/>
    </location>
</feature>
<dbReference type="PANTHER" id="PTHR33429">
    <property type="entry name" value="OS02G0708000 PROTEIN-RELATED"/>
    <property type="match status" value="1"/>
</dbReference>
<evidence type="ECO:0000313" key="3">
    <source>
        <dbReference type="EMBL" id="KAH7570288.1"/>
    </source>
</evidence>
<evidence type="ECO:0000256" key="1">
    <source>
        <dbReference type="SAM" id="MobiDB-lite"/>
    </source>
</evidence>
<keyword evidence="2" id="KW-0472">Membrane</keyword>
<comment type="caution">
    <text evidence="3">The sequence shown here is derived from an EMBL/GenBank/DDBJ whole genome shotgun (WGS) entry which is preliminary data.</text>
</comment>
<reference evidence="3 4" key="1">
    <citation type="submission" date="2021-02" db="EMBL/GenBank/DDBJ databases">
        <title>Plant Genome Project.</title>
        <authorList>
            <person name="Zhang R.-G."/>
        </authorList>
    </citation>
    <scope>NUCLEOTIDE SEQUENCE [LARGE SCALE GENOMIC DNA]</scope>
    <source>
        <tissue evidence="3">Leaves</tissue>
    </source>
</reference>
<keyword evidence="2" id="KW-1133">Transmembrane helix</keyword>
<proteinExistence type="predicted"/>
<protein>
    <recommendedName>
        <fullName evidence="5">Transmembrane protein</fullName>
    </recommendedName>
</protein>
<evidence type="ECO:0000256" key="2">
    <source>
        <dbReference type="SAM" id="Phobius"/>
    </source>
</evidence>
<name>A0ABQ8I0X9_9ROSI</name>
<organism evidence="3 4">
    <name type="scientific">Xanthoceras sorbifolium</name>
    <dbReference type="NCBI Taxonomy" id="99658"/>
    <lineage>
        <taxon>Eukaryota</taxon>
        <taxon>Viridiplantae</taxon>
        <taxon>Streptophyta</taxon>
        <taxon>Embryophyta</taxon>
        <taxon>Tracheophyta</taxon>
        <taxon>Spermatophyta</taxon>
        <taxon>Magnoliopsida</taxon>
        <taxon>eudicotyledons</taxon>
        <taxon>Gunneridae</taxon>
        <taxon>Pentapetalae</taxon>
        <taxon>rosids</taxon>
        <taxon>malvids</taxon>
        <taxon>Sapindales</taxon>
        <taxon>Sapindaceae</taxon>
        <taxon>Xanthoceroideae</taxon>
        <taxon>Xanthoceras</taxon>
    </lineage>
</organism>
<feature type="compositionally biased region" description="Basic residues" evidence="1">
    <location>
        <begin position="60"/>
        <end position="75"/>
    </location>
</feature>
<feature type="compositionally biased region" description="Polar residues" evidence="1">
    <location>
        <begin position="1"/>
        <end position="11"/>
    </location>
</feature>
<dbReference type="Proteomes" id="UP000827721">
    <property type="component" value="Unassembled WGS sequence"/>
</dbReference>
<dbReference type="EMBL" id="JAFEMO010000005">
    <property type="protein sequence ID" value="KAH7570288.1"/>
    <property type="molecule type" value="Genomic_DNA"/>
</dbReference>
<evidence type="ECO:0008006" key="5">
    <source>
        <dbReference type="Google" id="ProtNLM"/>
    </source>
</evidence>
<dbReference type="PANTHER" id="PTHR33429:SF7">
    <property type="entry name" value="OS02G0708000 PROTEIN"/>
    <property type="match status" value="1"/>
</dbReference>
<accession>A0ABQ8I0X9</accession>
<keyword evidence="2" id="KW-0812">Transmembrane</keyword>
<feature type="region of interest" description="Disordered" evidence="1">
    <location>
        <begin position="60"/>
        <end position="105"/>
    </location>
</feature>
<feature type="transmembrane region" description="Helical" evidence="2">
    <location>
        <begin position="33"/>
        <end position="56"/>
    </location>
</feature>